<evidence type="ECO:0000256" key="6">
    <source>
        <dbReference type="ARBA" id="ARBA00022723"/>
    </source>
</evidence>
<evidence type="ECO:0000313" key="12">
    <source>
        <dbReference type="Proteomes" id="UP000000719"/>
    </source>
</evidence>
<gene>
    <name evidence="11" type="ordered locus">Hore_01950</name>
</gene>
<keyword evidence="12" id="KW-1185">Reference proteome</keyword>
<dbReference type="GO" id="GO:0046872">
    <property type="term" value="F:metal ion binding"/>
    <property type="evidence" value="ECO:0007669"/>
    <property type="project" value="UniProtKB-KW"/>
</dbReference>
<dbReference type="OrthoDB" id="9815896at2"/>
<reference evidence="11 12" key="1">
    <citation type="journal article" date="2009" name="PLoS ONE">
        <title>Genome analysis of the anaerobic thermohalophilic bacterium Halothermothrix orenii.</title>
        <authorList>
            <person name="Mavromatis K."/>
            <person name="Ivanova N."/>
            <person name="Anderson I."/>
            <person name="Lykidis A."/>
            <person name="Hooper S.D."/>
            <person name="Sun H."/>
            <person name="Kunin V."/>
            <person name="Lapidus A."/>
            <person name="Hugenholtz P."/>
            <person name="Patel B."/>
            <person name="Kyrpides N.C."/>
        </authorList>
    </citation>
    <scope>NUCLEOTIDE SEQUENCE [LARGE SCALE GENOMIC DNA]</scope>
    <source>
        <strain evidence="12">H 168 / OCM 544 / DSM 9562</strain>
    </source>
</reference>
<keyword evidence="9" id="KW-0460">Magnesium</keyword>
<keyword evidence="4" id="KW-0963">Cytoplasm</keyword>
<dbReference type="GO" id="GO:0005737">
    <property type="term" value="C:cytoplasm"/>
    <property type="evidence" value="ECO:0007669"/>
    <property type="project" value="UniProtKB-SubCell"/>
</dbReference>
<evidence type="ECO:0000256" key="7">
    <source>
        <dbReference type="ARBA" id="ARBA00022741"/>
    </source>
</evidence>
<dbReference type="SUPFAM" id="SSF52540">
    <property type="entry name" value="P-loop containing nucleoside triphosphate hydrolases"/>
    <property type="match status" value="1"/>
</dbReference>
<dbReference type="KEGG" id="hor:Hore_01950"/>
<dbReference type="AlphaFoldDB" id="B8D0Y8"/>
<accession>B8D0Y8</accession>
<evidence type="ECO:0000256" key="3">
    <source>
        <dbReference type="ARBA" id="ARBA00019010"/>
    </source>
</evidence>
<keyword evidence="5" id="KW-0819">tRNA processing</keyword>
<dbReference type="PANTHER" id="PTHR33540">
    <property type="entry name" value="TRNA THREONYLCARBAMOYLADENOSINE BIOSYNTHESIS PROTEIN TSAE"/>
    <property type="match status" value="1"/>
</dbReference>
<evidence type="ECO:0000256" key="1">
    <source>
        <dbReference type="ARBA" id="ARBA00004496"/>
    </source>
</evidence>
<proteinExistence type="inferred from homology"/>
<keyword evidence="6" id="KW-0479">Metal-binding</keyword>
<dbReference type="PANTHER" id="PTHR33540:SF2">
    <property type="entry name" value="TRNA THREONYLCARBAMOYLADENOSINE BIOSYNTHESIS PROTEIN TSAE"/>
    <property type="match status" value="1"/>
</dbReference>
<dbReference type="HOGENOM" id="CLU_087829_3_0_9"/>
<dbReference type="InterPro" id="IPR027417">
    <property type="entry name" value="P-loop_NTPase"/>
</dbReference>
<organism evidence="11 12">
    <name type="scientific">Halothermothrix orenii (strain H 168 / OCM 544 / DSM 9562)</name>
    <dbReference type="NCBI Taxonomy" id="373903"/>
    <lineage>
        <taxon>Bacteria</taxon>
        <taxon>Bacillati</taxon>
        <taxon>Bacillota</taxon>
        <taxon>Clostridia</taxon>
        <taxon>Halanaerobiales</taxon>
        <taxon>Halothermotrichaceae</taxon>
        <taxon>Halothermothrix</taxon>
    </lineage>
</organism>
<dbReference type="GO" id="GO:0005524">
    <property type="term" value="F:ATP binding"/>
    <property type="evidence" value="ECO:0007669"/>
    <property type="project" value="UniProtKB-KW"/>
</dbReference>
<dbReference type="Gene3D" id="3.40.50.300">
    <property type="entry name" value="P-loop containing nucleotide triphosphate hydrolases"/>
    <property type="match status" value="1"/>
</dbReference>
<keyword evidence="8" id="KW-0067">ATP-binding</keyword>
<evidence type="ECO:0000313" key="11">
    <source>
        <dbReference type="EMBL" id="ACL68957.1"/>
    </source>
</evidence>
<dbReference type="GO" id="GO:0002949">
    <property type="term" value="P:tRNA threonylcarbamoyladenosine modification"/>
    <property type="evidence" value="ECO:0007669"/>
    <property type="project" value="InterPro"/>
</dbReference>
<dbReference type="eggNOG" id="COG0802">
    <property type="taxonomic scope" value="Bacteria"/>
</dbReference>
<evidence type="ECO:0000256" key="4">
    <source>
        <dbReference type="ARBA" id="ARBA00022490"/>
    </source>
</evidence>
<dbReference type="NCBIfam" id="TIGR00150">
    <property type="entry name" value="T6A_YjeE"/>
    <property type="match status" value="1"/>
</dbReference>
<dbReference type="Proteomes" id="UP000000719">
    <property type="component" value="Chromosome"/>
</dbReference>
<evidence type="ECO:0000256" key="2">
    <source>
        <dbReference type="ARBA" id="ARBA00007599"/>
    </source>
</evidence>
<dbReference type="Pfam" id="PF02367">
    <property type="entry name" value="TsaE"/>
    <property type="match status" value="1"/>
</dbReference>
<dbReference type="InterPro" id="IPR003442">
    <property type="entry name" value="T6A_TsaE"/>
</dbReference>
<evidence type="ECO:0000256" key="10">
    <source>
        <dbReference type="ARBA" id="ARBA00032441"/>
    </source>
</evidence>
<comment type="similarity">
    <text evidence="2">Belongs to the TsaE family.</text>
</comment>
<dbReference type="RefSeq" id="WP_012635155.1">
    <property type="nucleotide sequence ID" value="NC_011899.1"/>
</dbReference>
<protein>
    <recommendedName>
        <fullName evidence="3">tRNA threonylcarbamoyladenosine biosynthesis protein TsaE</fullName>
    </recommendedName>
    <alternativeName>
        <fullName evidence="10">t(6)A37 threonylcarbamoyladenosine biosynthesis protein TsaE</fullName>
    </alternativeName>
</protein>
<evidence type="ECO:0000256" key="5">
    <source>
        <dbReference type="ARBA" id="ARBA00022694"/>
    </source>
</evidence>
<comment type="subcellular location">
    <subcellularLocation>
        <location evidence="1">Cytoplasm</location>
    </subcellularLocation>
</comment>
<dbReference type="STRING" id="373903.Hore_01950"/>
<keyword evidence="7" id="KW-0547">Nucleotide-binding</keyword>
<evidence type="ECO:0000256" key="9">
    <source>
        <dbReference type="ARBA" id="ARBA00022842"/>
    </source>
</evidence>
<sequence>MSQETWQVISDSVGETLKIGKITGELVEPGQIILLAGDLGAGKTVFTRGLAEGLGVDEDVTSPTYNLINEYDGDLPLFHMDLYRLEEEEDIYDIGFEEYLDREGVVVIEWPDIVYDVIPQDFIYVKIEKSNHDTRRKLTFEAEGEKSKRLLEGLAQKC</sequence>
<evidence type="ECO:0000256" key="8">
    <source>
        <dbReference type="ARBA" id="ARBA00022840"/>
    </source>
</evidence>
<name>B8D0Y8_HALOH</name>
<dbReference type="EMBL" id="CP001098">
    <property type="protein sequence ID" value="ACL68957.1"/>
    <property type="molecule type" value="Genomic_DNA"/>
</dbReference>